<evidence type="ECO:0000313" key="2">
    <source>
        <dbReference type="Proteomes" id="UP000245283"/>
    </source>
</evidence>
<gene>
    <name evidence="1" type="ORF">DD236_10860</name>
</gene>
<organism evidence="1 2">
    <name type="scientific">Ancrocorticia populi</name>
    <dbReference type="NCBI Taxonomy" id="2175228"/>
    <lineage>
        <taxon>Bacteria</taxon>
        <taxon>Bacillati</taxon>
        <taxon>Actinomycetota</taxon>
        <taxon>Actinomycetes</taxon>
        <taxon>Actinomycetales</taxon>
        <taxon>Actinomycetaceae</taxon>
        <taxon>Ancrocorticia</taxon>
    </lineage>
</organism>
<dbReference type="AlphaFoldDB" id="A0A2V1K2S9"/>
<proteinExistence type="predicted"/>
<dbReference type="EMBL" id="QETB01000006">
    <property type="protein sequence ID" value="PWF24528.1"/>
    <property type="molecule type" value="Genomic_DNA"/>
</dbReference>
<protein>
    <recommendedName>
        <fullName evidence="3">Glycerate kinase</fullName>
    </recommendedName>
</protein>
<sequence length="307" mass="32176">MPYVGSGAEDVLAGDNSETVELGEAGERHFAYRAGTALLLDYTQILYGIPQEGASQSSHIVGRDLAWALREGISEVHIVLPIPGCVSDLGMGILEELGGLDAAREALAPMSIQVLVPGEQRLLGLGGVARSWIAHGLDPEAAQRFENTFSEIVAGIPVRSTGLPLLGTGGGPERSIYAGCGGGIAYVLGLLGAQILPIGDVCIDPMRGEIEDSDLFVYVCGHIGEDLPSGLLAGSRVAASRGVPVVVIYDSGALRKGELARLGLNGAYEIRPERAFATGEATTEELADLPERLHSLVGRVARTWGWN</sequence>
<dbReference type="Proteomes" id="UP000245283">
    <property type="component" value="Unassembled WGS sequence"/>
</dbReference>
<keyword evidence="2" id="KW-1185">Reference proteome</keyword>
<name>A0A2V1K2S9_9ACTO</name>
<dbReference type="OrthoDB" id="3268195at2"/>
<evidence type="ECO:0000313" key="1">
    <source>
        <dbReference type="EMBL" id="PWF24528.1"/>
    </source>
</evidence>
<dbReference type="RefSeq" id="WP_109094424.1">
    <property type="nucleotide sequence ID" value="NZ_CAMELQ010000004.1"/>
</dbReference>
<comment type="caution">
    <text evidence="1">The sequence shown here is derived from an EMBL/GenBank/DDBJ whole genome shotgun (WGS) entry which is preliminary data.</text>
</comment>
<accession>A0A2V1K2S9</accession>
<reference evidence="2" key="1">
    <citation type="submission" date="2018-05" db="EMBL/GenBank/DDBJ databases">
        <authorList>
            <person name="Li Y."/>
        </authorList>
    </citation>
    <scope>NUCLEOTIDE SEQUENCE [LARGE SCALE GENOMIC DNA]</scope>
    <source>
        <strain evidence="2">sk1b4</strain>
    </source>
</reference>
<evidence type="ECO:0008006" key="3">
    <source>
        <dbReference type="Google" id="ProtNLM"/>
    </source>
</evidence>